<keyword evidence="1" id="KW-0805">Transcription regulation</keyword>
<keyword evidence="3" id="KW-0804">Transcription</keyword>
<dbReference type="PANTHER" id="PTHR24567:SF75">
    <property type="entry name" value="FUMARATE AND NITRATE REDUCTION REGULATORY PROTEIN"/>
    <property type="match status" value="1"/>
</dbReference>
<evidence type="ECO:0000256" key="2">
    <source>
        <dbReference type="ARBA" id="ARBA00023125"/>
    </source>
</evidence>
<geneLocation type="plasmid" evidence="6">
    <name>unnamed3</name>
</geneLocation>
<dbReference type="EMBL" id="CP123388">
    <property type="protein sequence ID" value="XCC97548.1"/>
    <property type="molecule type" value="Genomic_DNA"/>
</dbReference>
<dbReference type="Pfam" id="PF13545">
    <property type="entry name" value="HTH_Crp_2"/>
    <property type="match status" value="1"/>
</dbReference>
<dbReference type="InterPro" id="IPR000595">
    <property type="entry name" value="cNMP-bd_dom"/>
</dbReference>
<evidence type="ECO:0000259" key="5">
    <source>
        <dbReference type="PROSITE" id="PS50042"/>
    </source>
</evidence>
<proteinExistence type="predicted"/>
<evidence type="ECO:0000256" key="4">
    <source>
        <dbReference type="SAM" id="MobiDB-lite"/>
    </source>
</evidence>
<keyword evidence="2" id="KW-0238">DNA-binding</keyword>
<dbReference type="InterPro" id="IPR036390">
    <property type="entry name" value="WH_DNA-bd_sf"/>
</dbReference>
<feature type="domain" description="Cyclic nucleotide-binding" evidence="5">
    <location>
        <begin position="21"/>
        <end position="87"/>
    </location>
</feature>
<dbReference type="InterPro" id="IPR012318">
    <property type="entry name" value="HTH_CRP"/>
</dbReference>
<feature type="compositionally biased region" description="Pro residues" evidence="4">
    <location>
        <begin position="285"/>
        <end position="298"/>
    </location>
</feature>
<evidence type="ECO:0000313" key="6">
    <source>
        <dbReference type="EMBL" id="XCC97548.1"/>
    </source>
</evidence>
<evidence type="ECO:0000256" key="3">
    <source>
        <dbReference type="ARBA" id="ARBA00023163"/>
    </source>
</evidence>
<gene>
    <name evidence="6" type="ORF">PVT71_26325</name>
</gene>
<sequence>MMHHQSDTGRCRHCAARRSGFCSLLDPHSVEELASRSTLAEYPRETEIVLQGEPLDKVGIIASGMVKLGTVTEGGDEHLLQITRSGQLISVPENTRSRYSWVTVTDTKVCWMPRSTWDQFLQEQPHHFRCYMVMMRYQLEQMQLSVMNMRGRSTLQRLAFWILDELAASETGETGTLHIRLSRRDLASLLDMTVETLCRSLHKLHDKRAIELLSPDHLNVLDPMKLRLVARSHEEGFEAPLAQPQAVPSARDWTNWSAATPSAARDPRGLALQMREARAEGDLPAPKPHPRPPGKPQG</sequence>
<dbReference type="Gene3D" id="2.60.120.10">
    <property type="entry name" value="Jelly Rolls"/>
    <property type="match status" value="1"/>
</dbReference>
<dbReference type="AlphaFoldDB" id="A0AAU8ASS9"/>
<organism evidence="6">
    <name type="scientific">Alloyangia sp. H15</name>
    <dbReference type="NCBI Taxonomy" id="3029062"/>
    <lineage>
        <taxon>Bacteria</taxon>
        <taxon>Pseudomonadati</taxon>
        <taxon>Pseudomonadota</taxon>
        <taxon>Alphaproteobacteria</taxon>
        <taxon>Rhodobacterales</taxon>
        <taxon>Roseobacteraceae</taxon>
        <taxon>Alloyangia</taxon>
    </lineage>
</organism>
<dbReference type="GO" id="GO:0003677">
    <property type="term" value="F:DNA binding"/>
    <property type="evidence" value="ECO:0007669"/>
    <property type="project" value="UniProtKB-KW"/>
</dbReference>
<evidence type="ECO:0000256" key="1">
    <source>
        <dbReference type="ARBA" id="ARBA00023015"/>
    </source>
</evidence>
<dbReference type="PANTHER" id="PTHR24567">
    <property type="entry name" value="CRP FAMILY TRANSCRIPTIONAL REGULATORY PROTEIN"/>
    <property type="match status" value="1"/>
</dbReference>
<dbReference type="SMART" id="SM00100">
    <property type="entry name" value="cNMP"/>
    <property type="match status" value="1"/>
</dbReference>
<protein>
    <submittedName>
        <fullName evidence="6">Crp/Fnr family transcriptional regulator</fullName>
    </submittedName>
</protein>
<keyword evidence="6" id="KW-0614">Plasmid</keyword>
<dbReference type="Pfam" id="PF00027">
    <property type="entry name" value="cNMP_binding"/>
    <property type="match status" value="1"/>
</dbReference>
<dbReference type="InterPro" id="IPR018490">
    <property type="entry name" value="cNMP-bd_dom_sf"/>
</dbReference>
<accession>A0AAU8ASS9</accession>
<dbReference type="RefSeq" id="WP_353476437.1">
    <property type="nucleotide sequence ID" value="NZ_CP123388.1"/>
</dbReference>
<dbReference type="InterPro" id="IPR050397">
    <property type="entry name" value="Env_Response_Regulators"/>
</dbReference>
<dbReference type="GO" id="GO:0003700">
    <property type="term" value="F:DNA-binding transcription factor activity"/>
    <property type="evidence" value="ECO:0007669"/>
    <property type="project" value="TreeGrafter"/>
</dbReference>
<dbReference type="InterPro" id="IPR014710">
    <property type="entry name" value="RmlC-like_jellyroll"/>
</dbReference>
<name>A0AAU8ASS9_9RHOB</name>
<dbReference type="GO" id="GO:0005829">
    <property type="term" value="C:cytosol"/>
    <property type="evidence" value="ECO:0007669"/>
    <property type="project" value="TreeGrafter"/>
</dbReference>
<dbReference type="SMART" id="SM00419">
    <property type="entry name" value="HTH_CRP"/>
    <property type="match status" value="1"/>
</dbReference>
<dbReference type="SUPFAM" id="SSF46785">
    <property type="entry name" value="Winged helix' DNA-binding domain"/>
    <property type="match status" value="1"/>
</dbReference>
<dbReference type="PROSITE" id="PS50042">
    <property type="entry name" value="CNMP_BINDING_3"/>
    <property type="match status" value="1"/>
</dbReference>
<dbReference type="InterPro" id="IPR036388">
    <property type="entry name" value="WH-like_DNA-bd_sf"/>
</dbReference>
<reference evidence="6" key="1">
    <citation type="submission" date="2023-02" db="EMBL/GenBank/DDBJ databases">
        <title>Description and genomic characterization of Salipiger bruguierae sp. nov., isolated from the sediment of mangrove plant Bruguiera sexangula.</title>
        <authorList>
            <person name="Long M."/>
        </authorList>
    </citation>
    <scope>NUCLEOTIDE SEQUENCE</scope>
    <source>
        <strain evidence="6">H15</strain>
        <plasmid evidence="6">unnamed3</plasmid>
    </source>
</reference>
<dbReference type="CDD" id="cd00038">
    <property type="entry name" value="CAP_ED"/>
    <property type="match status" value="1"/>
</dbReference>
<dbReference type="SUPFAM" id="SSF51206">
    <property type="entry name" value="cAMP-binding domain-like"/>
    <property type="match status" value="1"/>
</dbReference>
<feature type="region of interest" description="Disordered" evidence="4">
    <location>
        <begin position="258"/>
        <end position="298"/>
    </location>
</feature>
<dbReference type="Gene3D" id="1.10.10.10">
    <property type="entry name" value="Winged helix-like DNA-binding domain superfamily/Winged helix DNA-binding domain"/>
    <property type="match status" value="1"/>
</dbReference>